<comment type="caution">
    <text evidence="1">The sequence shown here is derived from an EMBL/GenBank/DDBJ whole genome shotgun (WGS) entry which is preliminary data.</text>
</comment>
<name>A0A2W7C1Y5_9HYPH</name>
<proteinExistence type="predicted"/>
<protein>
    <submittedName>
        <fullName evidence="1">Uncharacterized protein</fullName>
    </submittedName>
</protein>
<sequence length="104" mass="11544">MIWLAAIQLPCPTEMLSPFICSMRRWTAAQNEHAAEIDHLEQQRAGQQPLKPDLILSSTIGSSRRATSGAVPMEASQTVQFLDSRSSVEFAGALRELVWVWFGS</sequence>
<evidence type="ECO:0000313" key="2">
    <source>
        <dbReference type="Proteomes" id="UP000248616"/>
    </source>
</evidence>
<reference evidence="2" key="1">
    <citation type="submission" date="2017-03" db="EMBL/GenBank/DDBJ databases">
        <authorList>
            <person name="Safronova V.I."/>
            <person name="Sazanova A.L."/>
            <person name="Chirak E.R."/>
        </authorList>
    </citation>
    <scope>NUCLEOTIDE SEQUENCE [LARGE SCALE GENOMIC DNA]</scope>
    <source>
        <strain evidence="2">Ach-343</strain>
    </source>
</reference>
<organism evidence="1 2">
    <name type="scientific">Mesorhizobium kowhaii</name>
    <dbReference type="NCBI Taxonomy" id="1300272"/>
    <lineage>
        <taxon>Bacteria</taxon>
        <taxon>Pseudomonadati</taxon>
        <taxon>Pseudomonadota</taxon>
        <taxon>Alphaproteobacteria</taxon>
        <taxon>Hyphomicrobiales</taxon>
        <taxon>Phyllobacteriaceae</taxon>
        <taxon>Mesorhizobium</taxon>
    </lineage>
</organism>
<evidence type="ECO:0000313" key="1">
    <source>
        <dbReference type="EMBL" id="PZV37115.1"/>
    </source>
</evidence>
<gene>
    <name evidence="1" type="ORF">B5V02_18045</name>
</gene>
<dbReference type="Proteomes" id="UP000248616">
    <property type="component" value="Unassembled WGS sequence"/>
</dbReference>
<keyword evidence="2" id="KW-1185">Reference proteome</keyword>
<accession>A0A2W7C1Y5</accession>
<dbReference type="EMBL" id="MZXV01000037">
    <property type="protein sequence ID" value="PZV37115.1"/>
    <property type="molecule type" value="Genomic_DNA"/>
</dbReference>
<dbReference type="AlphaFoldDB" id="A0A2W7C1Y5"/>